<dbReference type="Gene3D" id="3.40.50.300">
    <property type="entry name" value="P-loop containing nucleotide triphosphate hydrolases"/>
    <property type="match status" value="1"/>
</dbReference>
<dbReference type="PROSITE" id="PS50893">
    <property type="entry name" value="ABC_TRANSPORTER_2"/>
    <property type="match status" value="1"/>
</dbReference>
<dbReference type="InterPro" id="IPR003593">
    <property type="entry name" value="AAA+_ATPase"/>
</dbReference>
<accession>A0A4R2L684</accession>
<evidence type="ECO:0000256" key="1">
    <source>
        <dbReference type="ARBA" id="ARBA00022448"/>
    </source>
</evidence>
<dbReference type="PANTHER" id="PTHR43423:SF1">
    <property type="entry name" value="ABC TRANSPORTER I FAMILY MEMBER 17"/>
    <property type="match status" value="1"/>
</dbReference>
<evidence type="ECO:0000259" key="4">
    <source>
        <dbReference type="PROSITE" id="PS50893"/>
    </source>
</evidence>
<name>A0A4R2L684_9GAMM</name>
<evidence type="ECO:0000313" key="6">
    <source>
        <dbReference type="Proteomes" id="UP000295765"/>
    </source>
</evidence>
<dbReference type="InterPro" id="IPR017871">
    <property type="entry name" value="ABC_transporter-like_CS"/>
</dbReference>
<dbReference type="RefSeq" id="WP_132545159.1">
    <property type="nucleotide sequence ID" value="NZ_SLWY01000023.1"/>
</dbReference>
<keyword evidence="1" id="KW-0813">Transport</keyword>
<dbReference type="Pfam" id="PF00005">
    <property type="entry name" value="ABC_tran"/>
    <property type="match status" value="1"/>
</dbReference>
<dbReference type="GO" id="GO:0016887">
    <property type="term" value="F:ATP hydrolysis activity"/>
    <property type="evidence" value="ECO:0007669"/>
    <property type="project" value="InterPro"/>
</dbReference>
<evidence type="ECO:0000256" key="3">
    <source>
        <dbReference type="ARBA" id="ARBA00022840"/>
    </source>
</evidence>
<evidence type="ECO:0000256" key="2">
    <source>
        <dbReference type="ARBA" id="ARBA00022741"/>
    </source>
</evidence>
<dbReference type="SUPFAM" id="SSF52540">
    <property type="entry name" value="P-loop containing nucleoside triphosphate hydrolases"/>
    <property type="match status" value="1"/>
</dbReference>
<dbReference type="GO" id="GO:0005524">
    <property type="term" value="F:ATP binding"/>
    <property type="evidence" value="ECO:0007669"/>
    <property type="project" value="UniProtKB-KW"/>
</dbReference>
<dbReference type="Proteomes" id="UP000295765">
    <property type="component" value="Unassembled WGS sequence"/>
</dbReference>
<dbReference type="InterPro" id="IPR027417">
    <property type="entry name" value="P-loop_NTPase"/>
</dbReference>
<sequence length="237" mass="25281">MAILPLALAGVRFVRAGETLLGPLDLELGACGTSVVIGPNGAGKSLLLRLCHGLLAPSAGRVRWCGADAGSAAQRQAMVFQQPVVLRRSVLANVDYALALRGLPRRERQRRAAEALALAGLEALARRPAHVLSGGERQRLALARVWALRPEVLFLDEPTASLDPAATAAVEALIGRFRQAGTVVVMTTHDLGQARRLADEVLFLYRGQVRERAPAAAFFAAPACAEARAFVRGELLW</sequence>
<dbReference type="PROSITE" id="PS00211">
    <property type="entry name" value="ABC_TRANSPORTER_1"/>
    <property type="match status" value="1"/>
</dbReference>
<evidence type="ECO:0000313" key="5">
    <source>
        <dbReference type="EMBL" id="TCO78158.1"/>
    </source>
</evidence>
<keyword evidence="6" id="KW-1185">Reference proteome</keyword>
<keyword evidence="2" id="KW-0547">Nucleotide-binding</keyword>
<feature type="domain" description="ABC transporter" evidence="4">
    <location>
        <begin position="6"/>
        <end position="231"/>
    </location>
</feature>
<dbReference type="EMBL" id="SLWY01000023">
    <property type="protein sequence ID" value="TCO78158.1"/>
    <property type="molecule type" value="Genomic_DNA"/>
</dbReference>
<proteinExistence type="predicted"/>
<gene>
    <name evidence="5" type="ORF">EV699_12335</name>
</gene>
<dbReference type="AlphaFoldDB" id="A0A4R2L684"/>
<keyword evidence="3 5" id="KW-0067">ATP-binding</keyword>
<comment type="caution">
    <text evidence="5">The sequence shown here is derived from an EMBL/GenBank/DDBJ whole genome shotgun (WGS) entry which is preliminary data.</text>
</comment>
<dbReference type="SMART" id="SM00382">
    <property type="entry name" value="AAA"/>
    <property type="match status" value="1"/>
</dbReference>
<dbReference type="OrthoDB" id="9802264at2"/>
<reference evidence="5 6" key="1">
    <citation type="submission" date="2019-03" db="EMBL/GenBank/DDBJ databases">
        <title>Genomic Encyclopedia of Type Strains, Phase IV (KMG-IV): sequencing the most valuable type-strain genomes for metagenomic binning, comparative biology and taxonomic classification.</title>
        <authorList>
            <person name="Goeker M."/>
        </authorList>
    </citation>
    <scope>NUCLEOTIDE SEQUENCE [LARGE SCALE GENOMIC DNA]</scope>
    <source>
        <strain evidence="5 6">DSM 25287</strain>
    </source>
</reference>
<dbReference type="PANTHER" id="PTHR43423">
    <property type="entry name" value="ABC TRANSPORTER I FAMILY MEMBER 17"/>
    <property type="match status" value="1"/>
</dbReference>
<protein>
    <submittedName>
        <fullName evidence="5">Amino acid ABC transporter ATP-binding protein (PAAT family)</fullName>
    </submittedName>
</protein>
<dbReference type="InterPro" id="IPR003439">
    <property type="entry name" value="ABC_transporter-like_ATP-bd"/>
</dbReference>
<organism evidence="5 6">
    <name type="scientific">Plasticicumulans lactativorans</name>
    <dbReference type="NCBI Taxonomy" id="1133106"/>
    <lineage>
        <taxon>Bacteria</taxon>
        <taxon>Pseudomonadati</taxon>
        <taxon>Pseudomonadota</taxon>
        <taxon>Gammaproteobacteria</taxon>
        <taxon>Candidatus Competibacteraceae</taxon>
        <taxon>Plasticicumulans</taxon>
    </lineage>
</organism>